<protein>
    <submittedName>
        <fullName evidence="2">ParB family protein of integrating conjugative element (PFGI_1 class)</fullName>
    </submittedName>
</protein>
<reference evidence="3" key="1">
    <citation type="submission" date="2023-07" db="EMBL/GenBank/DDBJ databases">
        <title>Genome mining of underrepresented organisms for secondary metabolites.</title>
        <authorList>
            <person name="D'Agostino P.M."/>
        </authorList>
    </citation>
    <scope>NUCLEOTIDE SEQUENCE [LARGE SCALE GENOMIC DNA]</scope>
    <source>
        <strain evidence="3">WS4403</strain>
    </source>
</reference>
<feature type="region of interest" description="Disordered" evidence="1">
    <location>
        <begin position="279"/>
        <end position="320"/>
    </location>
</feature>
<sequence>MNAILQQNGDAPQLAETGHSGVVASLEQIKPFALNPRLSRNPCYDELKASIRQRGLDNPPLLTRSPNDQLFTLASGGNTRLAILNELWQETGEERFHTLFFPFLPWPDESGELRCLIGHLAENDLHGKLTFIERAQGIDSARKLIQQQHGITLSQRELAERLTLQGYPISQSHISKMEQTLTWLLPCIPDLLYQGLGRSTIEKLLALRSSVMHLQEKHPPTSDLDQIFGQVLSTFNHGEDGLVIHHFQDELLGQLSGRLDVDFNLLLLEMDEATQKRQALLGKPEEPPPWKPPEHADTKPRSKEPTREKPTPTPSLHENEPVNDIWKIEPLFDSPESLRPMADRLAWDIATISGLENYVTPVPENGVGFSLLSPPVNGDRACYQLLSFLTGERGIAMPALEMLISPERDDQQILKILRLIRISRRIFQLEKKEERS</sequence>
<dbReference type="NCBIfam" id="TIGR03764">
    <property type="entry name" value="ICE_PFGI_1_parB"/>
    <property type="match status" value="1"/>
</dbReference>
<proteinExistence type="predicted"/>
<dbReference type="Proteomes" id="UP001195624">
    <property type="component" value="Unassembled WGS sequence"/>
</dbReference>
<dbReference type="InterPro" id="IPR022304">
    <property type="entry name" value="ICE_PFGI_1_ParB"/>
</dbReference>
<dbReference type="SUPFAM" id="SSF110849">
    <property type="entry name" value="ParB/Sulfiredoxin"/>
    <property type="match status" value="1"/>
</dbReference>
<evidence type="ECO:0000256" key="1">
    <source>
        <dbReference type="SAM" id="MobiDB-lite"/>
    </source>
</evidence>
<organism evidence="2 3">
    <name type="scientific">Winslowiella toletana</name>
    <dbReference type="NCBI Taxonomy" id="92490"/>
    <lineage>
        <taxon>Bacteria</taxon>
        <taxon>Pseudomonadati</taxon>
        <taxon>Pseudomonadota</taxon>
        <taxon>Gammaproteobacteria</taxon>
        <taxon>Enterobacterales</taxon>
        <taxon>Erwiniaceae</taxon>
        <taxon>Winslowiella</taxon>
    </lineage>
</organism>
<evidence type="ECO:0000313" key="2">
    <source>
        <dbReference type="EMBL" id="MBP2170750.1"/>
    </source>
</evidence>
<comment type="caution">
    <text evidence="2">The sequence shown here is derived from an EMBL/GenBank/DDBJ whole genome shotgun (WGS) entry which is preliminary data.</text>
</comment>
<feature type="compositionally biased region" description="Basic and acidic residues" evidence="1">
    <location>
        <begin position="283"/>
        <end position="310"/>
    </location>
</feature>
<dbReference type="RefSeq" id="WP_017801289.1">
    <property type="nucleotide sequence ID" value="NZ_JAGGMQ010000001.1"/>
</dbReference>
<dbReference type="EMBL" id="JAGGMQ010000001">
    <property type="protein sequence ID" value="MBP2170750.1"/>
    <property type="molecule type" value="Genomic_DNA"/>
</dbReference>
<gene>
    <name evidence="2" type="ORF">J2125_003942</name>
</gene>
<evidence type="ECO:0000313" key="3">
    <source>
        <dbReference type="Proteomes" id="UP001195624"/>
    </source>
</evidence>
<dbReference type="InterPro" id="IPR036086">
    <property type="entry name" value="ParB/Sulfiredoxin_sf"/>
</dbReference>
<accession>A0ABS4PDM9</accession>
<name>A0ABS4PDM9_9GAMM</name>
<keyword evidence="3" id="KW-1185">Reference proteome</keyword>